<dbReference type="Gene3D" id="2.40.70.10">
    <property type="entry name" value="Acid Proteases"/>
    <property type="match status" value="1"/>
</dbReference>
<feature type="domain" description="Retrotransposon gag" evidence="3">
    <location>
        <begin position="86"/>
        <end position="179"/>
    </location>
</feature>
<dbReference type="GeneID" id="113739791"/>
<evidence type="ECO:0000256" key="1">
    <source>
        <dbReference type="SAM" id="Coils"/>
    </source>
</evidence>
<name>A0A6P6X688_COFAR</name>
<feature type="compositionally biased region" description="Low complexity" evidence="2">
    <location>
        <begin position="289"/>
        <end position="301"/>
    </location>
</feature>
<evidence type="ECO:0000259" key="3">
    <source>
        <dbReference type="Pfam" id="PF03732"/>
    </source>
</evidence>
<dbReference type="AlphaFoldDB" id="A0A6P6X688"/>
<organism evidence="4 5">
    <name type="scientific">Coffea arabica</name>
    <name type="common">Arabian coffee</name>
    <dbReference type="NCBI Taxonomy" id="13443"/>
    <lineage>
        <taxon>Eukaryota</taxon>
        <taxon>Viridiplantae</taxon>
        <taxon>Streptophyta</taxon>
        <taxon>Embryophyta</taxon>
        <taxon>Tracheophyta</taxon>
        <taxon>Spermatophyta</taxon>
        <taxon>Magnoliopsida</taxon>
        <taxon>eudicotyledons</taxon>
        <taxon>Gunneridae</taxon>
        <taxon>Pentapetalae</taxon>
        <taxon>asterids</taxon>
        <taxon>lamiids</taxon>
        <taxon>Gentianales</taxon>
        <taxon>Rubiaceae</taxon>
        <taxon>Ixoroideae</taxon>
        <taxon>Gardenieae complex</taxon>
        <taxon>Bertiereae - Coffeeae clade</taxon>
        <taxon>Coffeeae</taxon>
        <taxon>Coffea</taxon>
    </lineage>
</organism>
<dbReference type="PANTHER" id="PTHR33223">
    <property type="entry name" value="CCHC-TYPE DOMAIN-CONTAINING PROTEIN"/>
    <property type="match status" value="1"/>
</dbReference>
<dbReference type="Proteomes" id="UP001652660">
    <property type="component" value="Chromosome 1c"/>
</dbReference>
<dbReference type="PANTHER" id="PTHR33223:SF11">
    <property type="entry name" value="ELEMENT PROTEIN, PUTATIVE-RELATED"/>
    <property type="match status" value="1"/>
</dbReference>
<sequence length="676" mass="77520">MAENEPNRLILRDFVLPGTQGSQTSIARPTVNANKFEIRPSLIQMVQQSQYGGNATEDLDSHLSTFFEICDTIKFNGVSDDAIKFRLFPFSLRDKAKIWLQFYSPNTFTIWAELAKPFLNKFFAPGKTAKFRMDITSFSQQEEETLYEVWERYRELQRRCPHHGLPDWLVVQTFYNGLTYPTKTHVDAAAGGALMRKTVDEAQQLIEEMAANNYQWANERDNTRRTAGMLEVDTLNMLSAKMDNVVKMLNRYVGSTSNRGVVVACCTTCDDDHDDSMCSSSGQVQYLNNYNRPPQNNPYSNTYNPGWRNHPNFGWKDQGNQQRPVNPPDFQPKQPLPESKPTWKLAIEKLANVSNDKIEKLVSATTQRFERIEGRMDQLTNMYRNVENQLGQITNVVNNRNQWDLPSKTEVDPKEHVKAITLRSDKEVGELPVVEHERECERRENKQLSELVEDGKKIKRKETMEENELQMGDTTPIPPPVPFPQRLKPSKNDKEFEKFVNIFKQLHINIPFVDAILQVPSYAKFLKEIMTKKRKLVDGETIALMEECTAIIQNKLPPKLKDPGSFTVPCTISNVEFSKVFCDFGANVSLIPLTVARQLGLKELKHANIFLQLADRSIRHPMGILENKTNERRYLYPFPEERTGSGLMNWASLRSLKALSSSAVNVLLQVRSTRIA</sequence>
<feature type="coiled-coil region" evidence="1">
    <location>
        <begin position="369"/>
        <end position="396"/>
    </location>
</feature>
<proteinExistence type="predicted"/>
<dbReference type="InterPro" id="IPR021109">
    <property type="entry name" value="Peptidase_aspartic_dom_sf"/>
</dbReference>
<dbReference type="Pfam" id="PF03732">
    <property type="entry name" value="Retrotrans_gag"/>
    <property type="match status" value="1"/>
</dbReference>
<feature type="region of interest" description="Disordered" evidence="2">
    <location>
        <begin position="289"/>
        <end position="339"/>
    </location>
</feature>
<accession>A0A6P6X688</accession>
<evidence type="ECO:0000256" key="2">
    <source>
        <dbReference type="SAM" id="MobiDB-lite"/>
    </source>
</evidence>
<evidence type="ECO:0000313" key="4">
    <source>
        <dbReference type="Proteomes" id="UP001652660"/>
    </source>
</evidence>
<dbReference type="RefSeq" id="XP_027122934.1">
    <property type="nucleotide sequence ID" value="XM_027267133.1"/>
</dbReference>
<protein>
    <recommendedName>
        <fullName evidence="3">Retrotransposon gag domain-containing protein</fullName>
    </recommendedName>
</protein>
<dbReference type="InterPro" id="IPR005162">
    <property type="entry name" value="Retrotrans_gag_dom"/>
</dbReference>
<dbReference type="OrthoDB" id="1305902at2759"/>
<evidence type="ECO:0000313" key="5">
    <source>
        <dbReference type="RefSeq" id="XP_027122934.1"/>
    </source>
</evidence>
<reference evidence="4" key="1">
    <citation type="journal article" date="2025" name="Foods">
        <title>Unveiling the Microbial Signatures of Arabica Coffee Cherries: Insights into Ripeness Specific Diversity, Functional Traits, and Implications for Quality and Safety.</title>
        <authorList>
            <consortium name="RefSeq"/>
            <person name="Tenea G.N."/>
            <person name="Cifuentes V."/>
            <person name="Reyes P."/>
            <person name="Cevallos-Vallejos M."/>
        </authorList>
    </citation>
    <scope>NUCLEOTIDE SEQUENCE [LARGE SCALE GENOMIC DNA]</scope>
</reference>
<keyword evidence="4" id="KW-1185">Reference proteome</keyword>
<keyword evidence="1" id="KW-0175">Coiled coil</keyword>
<gene>
    <name evidence="5" type="primary">LOC113739791</name>
</gene>
<reference evidence="5" key="2">
    <citation type="submission" date="2025-08" db="UniProtKB">
        <authorList>
            <consortium name="RefSeq"/>
        </authorList>
    </citation>
    <scope>IDENTIFICATION</scope>
    <source>
        <tissue evidence="5">Leaves</tissue>
    </source>
</reference>